<dbReference type="SUPFAM" id="SSF49764">
    <property type="entry name" value="HSP20-like chaperones"/>
    <property type="match status" value="1"/>
</dbReference>
<dbReference type="Pfam" id="PF00011">
    <property type="entry name" value="HSP20"/>
    <property type="match status" value="1"/>
</dbReference>
<feature type="domain" description="SHSP" evidence="4">
    <location>
        <begin position="35"/>
        <end position="145"/>
    </location>
</feature>
<evidence type="ECO:0000259" key="4">
    <source>
        <dbReference type="PROSITE" id="PS01031"/>
    </source>
</evidence>
<protein>
    <recommendedName>
        <fullName evidence="4">SHSP domain-containing protein</fullName>
    </recommendedName>
</protein>
<gene>
    <name evidence="5" type="ORF">RGQ29_031974</name>
</gene>
<dbReference type="PANTHER" id="PTHR11527">
    <property type="entry name" value="HEAT-SHOCK PROTEIN 20 FAMILY MEMBER"/>
    <property type="match status" value="1"/>
</dbReference>
<dbReference type="InterPro" id="IPR008978">
    <property type="entry name" value="HSP20-like_chaperone"/>
</dbReference>
<dbReference type="InterPro" id="IPR002068">
    <property type="entry name" value="A-crystallin/Hsp20_dom"/>
</dbReference>
<evidence type="ECO:0000256" key="3">
    <source>
        <dbReference type="RuleBase" id="RU003616"/>
    </source>
</evidence>
<accession>A0AAN7DT30</accession>
<keyword evidence="1" id="KW-0346">Stress response</keyword>
<organism evidence="5 6">
    <name type="scientific">Quercus rubra</name>
    <name type="common">Northern red oak</name>
    <name type="synonym">Quercus borealis</name>
    <dbReference type="NCBI Taxonomy" id="3512"/>
    <lineage>
        <taxon>Eukaryota</taxon>
        <taxon>Viridiplantae</taxon>
        <taxon>Streptophyta</taxon>
        <taxon>Embryophyta</taxon>
        <taxon>Tracheophyta</taxon>
        <taxon>Spermatophyta</taxon>
        <taxon>Magnoliopsida</taxon>
        <taxon>eudicotyledons</taxon>
        <taxon>Gunneridae</taxon>
        <taxon>Pentapetalae</taxon>
        <taxon>rosids</taxon>
        <taxon>fabids</taxon>
        <taxon>Fagales</taxon>
        <taxon>Fagaceae</taxon>
        <taxon>Quercus</taxon>
    </lineage>
</organism>
<proteinExistence type="inferred from homology"/>
<name>A0AAN7DT30_QUERU</name>
<dbReference type="PROSITE" id="PS01031">
    <property type="entry name" value="SHSP"/>
    <property type="match status" value="1"/>
</dbReference>
<keyword evidence="6" id="KW-1185">Reference proteome</keyword>
<evidence type="ECO:0000256" key="2">
    <source>
        <dbReference type="PROSITE-ProRule" id="PRU00285"/>
    </source>
</evidence>
<dbReference type="CDD" id="cd06464">
    <property type="entry name" value="ACD_sHsps-like"/>
    <property type="match status" value="1"/>
</dbReference>
<comment type="similarity">
    <text evidence="2 3">Belongs to the small heat shock protein (HSP20) family.</text>
</comment>
<dbReference type="InterPro" id="IPR031107">
    <property type="entry name" value="Small_HSP"/>
</dbReference>
<reference evidence="5 6" key="1">
    <citation type="journal article" date="2023" name="G3 (Bethesda)">
        <title>A haplotype-resolved chromosome-scale genome for Quercus rubra L. provides insights into the genetics of adaptive traits for red oak species.</title>
        <authorList>
            <person name="Kapoor B."/>
            <person name="Jenkins J."/>
            <person name="Schmutz J."/>
            <person name="Zhebentyayeva T."/>
            <person name="Kuelheim C."/>
            <person name="Coggeshall M."/>
            <person name="Heim C."/>
            <person name="Lasky J.R."/>
            <person name="Leites L."/>
            <person name="Islam-Faridi N."/>
            <person name="Romero-Severson J."/>
            <person name="DeLeo V.L."/>
            <person name="Lucas S.M."/>
            <person name="Lazic D."/>
            <person name="Gailing O."/>
            <person name="Carlson J."/>
            <person name="Staton M."/>
        </authorList>
    </citation>
    <scope>NUCLEOTIDE SEQUENCE [LARGE SCALE GENOMIC DNA]</scope>
    <source>
        <strain evidence="5">Pseudo-F2</strain>
    </source>
</reference>
<dbReference type="AlphaFoldDB" id="A0AAN7DT30"/>
<dbReference type="Proteomes" id="UP001324115">
    <property type="component" value="Unassembled WGS sequence"/>
</dbReference>
<evidence type="ECO:0000313" key="6">
    <source>
        <dbReference type="Proteomes" id="UP001324115"/>
    </source>
</evidence>
<evidence type="ECO:0000313" key="5">
    <source>
        <dbReference type="EMBL" id="KAK4539102.1"/>
    </source>
</evidence>
<dbReference type="EMBL" id="JAXUIC010000538">
    <property type="protein sequence ID" value="KAK4539102.1"/>
    <property type="molecule type" value="Genomic_DNA"/>
</dbReference>
<comment type="caution">
    <text evidence="5">The sequence shown here is derived from an EMBL/GenBank/DDBJ whole genome shotgun (WGS) entry which is preliminary data.</text>
</comment>
<sequence length="145" mass="16260">MYTSRLHDRDIDSLFDRFLSQYGDINSAVSRNSNITNSRLSPAIDAHENDKEYVVVAEIPGLKKEELDISVNEGVLTISGERKRSSEFKDGASLVRERQYGKFSRTIKMPTPISADKIKAGYENGVLEVKLPKAESQQKKKIAIA</sequence>
<dbReference type="Gene3D" id="2.60.40.790">
    <property type="match status" value="1"/>
</dbReference>
<evidence type="ECO:0000256" key="1">
    <source>
        <dbReference type="ARBA" id="ARBA00023016"/>
    </source>
</evidence>